<evidence type="ECO:0000313" key="2">
    <source>
        <dbReference type="EMBL" id="GGW98001.1"/>
    </source>
</evidence>
<evidence type="ECO:0000256" key="1">
    <source>
        <dbReference type="SAM" id="SignalP"/>
    </source>
</evidence>
<reference evidence="2" key="1">
    <citation type="journal article" date="2014" name="Int. J. Syst. Evol. Microbiol.">
        <title>Complete genome sequence of Corynebacterium casei LMG S-19264T (=DSM 44701T), isolated from a smear-ripened cheese.</title>
        <authorList>
            <consortium name="US DOE Joint Genome Institute (JGI-PGF)"/>
            <person name="Walter F."/>
            <person name="Albersmeier A."/>
            <person name="Kalinowski J."/>
            <person name="Ruckert C."/>
        </authorList>
    </citation>
    <scope>NUCLEOTIDE SEQUENCE</scope>
    <source>
        <strain evidence="2">KCTC 22164</strain>
    </source>
</reference>
<feature type="chain" id="PRO_5037781350" evidence="1">
    <location>
        <begin position="20"/>
        <end position="70"/>
    </location>
</feature>
<organism evidence="2 3">
    <name type="scientific">Alteromonas halophila</name>
    <dbReference type="NCBI Taxonomy" id="516698"/>
    <lineage>
        <taxon>Bacteria</taxon>
        <taxon>Pseudomonadati</taxon>
        <taxon>Pseudomonadota</taxon>
        <taxon>Gammaproteobacteria</taxon>
        <taxon>Alteromonadales</taxon>
        <taxon>Alteromonadaceae</taxon>
        <taxon>Alteromonas/Salinimonas group</taxon>
        <taxon>Alteromonas</taxon>
    </lineage>
</organism>
<accession>A0A918N0G6</accession>
<name>A0A918N0G6_9ALTE</name>
<evidence type="ECO:0000313" key="3">
    <source>
        <dbReference type="Proteomes" id="UP000631300"/>
    </source>
</evidence>
<proteinExistence type="predicted"/>
<dbReference type="EMBL" id="BMXP01000021">
    <property type="protein sequence ID" value="GGW98001.1"/>
    <property type="molecule type" value="Genomic_DNA"/>
</dbReference>
<gene>
    <name evidence="2" type="ORF">GCM10007391_35010</name>
</gene>
<keyword evidence="3" id="KW-1185">Reference proteome</keyword>
<feature type="signal peptide" evidence="1">
    <location>
        <begin position="1"/>
        <end position="19"/>
    </location>
</feature>
<reference evidence="2" key="2">
    <citation type="submission" date="2020-09" db="EMBL/GenBank/DDBJ databases">
        <authorList>
            <person name="Sun Q."/>
            <person name="Kim S."/>
        </authorList>
    </citation>
    <scope>NUCLEOTIDE SEQUENCE</scope>
    <source>
        <strain evidence="2">KCTC 22164</strain>
    </source>
</reference>
<comment type="caution">
    <text evidence="2">The sequence shown here is derived from an EMBL/GenBank/DDBJ whole genome shotgun (WGS) entry which is preliminary data.</text>
</comment>
<sequence length="70" mass="7995">MKFVTLFYVIFAYASFAQAANLESKYPKFYIQESIEVINEQVEYKGKTFTVVLLPSVEVTADSTPKCTTR</sequence>
<protein>
    <submittedName>
        <fullName evidence="2">Uncharacterized protein</fullName>
    </submittedName>
</protein>
<dbReference type="RefSeq" id="WP_189408580.1">
    <property type="nucleotide sequence ID" value="NZ_BMXP01000021.1"/>
</dbReference>
<dbReference type="Proteomes" id="UP000631300">
    <property type="component" value="Unassembled WGS sequence"/>
</dbReference>
<keyword evidence="1" id="KW-0732">Signal</keyword>
<dbReference type="AlphaFoldDB" id="A0A918N0G6"/>